<name>A0A1V8M5V1_9GAMM</name>
<gene>
    <name evidence="2" type="ORF">AU255_03325</name>
</gene>
<proteinExistence type="predicted"/>
<organism evidence="2 3">
    <name type="scientific">Methyloprofundus sedimenti</name>
    <dbReference type="NCBI Taxonomy" id="1420851"/>
    <lineage>
        <taxon>Bacteria</taxon>
        <taxon>Pseudomonadati</taxon>
        <taxon>Pseudomonadota</taxon>
        <taxon>Gammaproteobacteria</taxon>
        <taxon>Methylococcales</taxon>
        <taxon>Methylococcaceae</taxon>
        <taxon>Methyloprofundus</taxon>
    </lineage>
</organism>
<keyword evidence="1" id="KW-0812">Transmembrane</keyword>
<comment type="caution">
    <text evidence="2">The sequence shown here is derived from an EMBL/GenBank/DDBJ whole genome shotgun (WGS) entry which is preliminary data.</text>
</comment>
<feature type="transmembrane region" description="Helical" evidence="1">
    <location>
        <begin position="21"/>
        <end position="40"/>
    </location>
</feature>
<protein>
    <submittedName>
        <fullName evidence="2">Uncharacterized protein</fullName>
    </submittedName>
</protein>
<accession>A0A1V8M5V1</accession>
<sequence>MTERRVLTVTTNHNSKLVKDLTNSIIIAYLIVTSLSVFVISDKLIMKITWPALGLGEQAIRLSGVYDRL</sequence>
<evidence type="ECO:0000313" key="2">
    <source>
        <dbReference type="EMBL" id="OQK16944.1"/>
    </source>
</evidence>
<keyword evidence="1" id="KW-0472">Membrane</keyword>
<dbReference type="AlphaFoldDB" id="A0A1V8M5V1"/>
<reference evidence="2 3" key="1">
    <citation type="submission" date="2015-12" db="EMBL/GenBank/DDBJ databases">
        <authorList>
            <person name="Shamseldin A."/>
            <person name="Moawad H."/>
            <person name="Abd El-Rahim W.M."/>
            <person name="Sadowsky M.J."/>
        </authorList>
    </citation>
    <scope>NUCLEOTIDE SEQUENCE [LARGE SCALE GENOMIC DNA]</scope>
    <source>
        <strain evidence="2 3">WF1</strain>
    </source>
</reference>
<dbReference type="EMBL" id="LPUF01000001">
    <property type="protein sequence ID" value="OQK16944.1"/>
    <property type="molecule type" value="Genomic_DNA"/>
</dbReference>
<dbReference type="STRING" id="1420851.AU255_03325"/>
<evidence type="ECO:0000313" key="3">
    <source>
        <dbReference type="Proteomes" id="UP000191980"/>
    </source>
</evidence>
<keyword evidence="1" id="KW-1133">Transmembrane helix</keyword>
<dbReference type="Proteomes" id="UP000191980">
    <property type="component" value="Unassembled WGS sequence"/>
</dbReference>
<evidence type="ECO:0000256" key="1">
    <source>
        <dbReference type="SAM" id="Phobius"/>
    </source>
</evidence>
<keyword evidence="3" id="KW-1185">Reference proteome</keyword>